<comment type="caution">
    <text evidence="2">The sequence shown here is derived from an EMBL/GenBank/DDBJ whole genome shotgun (WGS) entry which is preliminary data.</text>
</comment>
<dbReference type="RefSeq" id="WP_176908987.1">
    <property type="nucleotide sequence ID" value="NZ_JABKAU010000023.1"/>
</dbReference>
<dbReference type="AlphaFoldDB" id="A0A7Y7U5U0"/>
<reference evidence="2 3" key="1">
    <citation type="submission" date="2020-05" db="EMBL/GenBank/DDBJ databases">
        <title>Hymenobacter terrestris sp. nov. and Hymenobacter lapidiphilus sp. nov., isolated from regoliths in Antarctica.</title>
        <authorList>
            <person name="Sedlacek I."/>
            <person name="Pantucek R."/>
            <person name="Zeman M."/>
            <person name="Holochova P."/>
            <person name="Kralova S."/>
            <person name="Stankova E."/>
            <person name="Sedo O."/>
            <person name="Micenkova L."/>
            <person name="Svec P."/>
            <person name="Gupta V."/>
            <person name="Sood U."/>
            <person name="Korpole U.S."/>
            <person name="Lal R."/>
        </authorList>
    </citation>
    <scope>NUCLEOTIDE SEQUENCE [LARGE SCALE GENOMIC DNA]</scope>
    <source>
        <strain evidence="2 3">P5342</strain>
    </source>
</reference>
<keyword evidence="3" id="KW-1185">Reference proteome</keyword>
<evidence type="ECO:0000313" key="2">
    <source>
        <dbReference type="EMBL" id="NVO32101.1"/>
    </source>
</evidence>
<keyword evidence="1" id="KW-1133">Transmembrane helix</keyword>
<organism evidence="2 3">
    <name type="scientific">Hymenobacter lapidiphilus</name>
    <dbReference type="NCBI Taxonomy" id="2608003"/>
    <lineage>
        <taxon>Bacteria</taxon>
        <taxon>Pseudomonadati</taxon>
        <taxon>Bacteroidota</taxon>
        <taxon>Cytophagia</taxon>
        <taxon>Cytophagales</taxon>
        <taxon>Hymenobacteraceae</taxon>
        <taxon>Hymenobacter</taxon>
    </lineage>
</organism>
<proteinExistence type="predicted"/>
<protein>
    <submittedName>
        <fullName evidence="2">Uncharacterized protein</fullName>
    </submittedName>
</protein>
<dbReference type="EMBL" id="JABKAU010000023">
    <property type="protein sequence ID" value="NVO32101.1"/>
    <property type="molecule type" value="Genomic_DNA"/>
</dbReference>
<gene>
    <name evidence="2" type="ORF">HW554_12820</name>
</gene>
<evidence type="ECO:0000313" key="3">
    <source>
        <dbReference type="Proteomes" id="UP000565521"/>
    </source>
</evidence>
<keyword evidence="1" id="KW-0472">Membrane</keyword>
<feature type="transmembrane region" description="Helical" evidence="1">
    <location>
        <begin position="107"/>
        <end position="129"/>
    </location>
</feature>
<feature type="transmembrane region" description="Helical" evidence="1">
    <location>
        <begin position="75"/>
        <end position="95"/>
    </location>
</feature>
<feature type="transmembrane region" description="Helical" evidence="1">
    <location>
        <begin position="20"/>
        <end position="39"/>
    </location>
</feature>
<evidence type="ECO:0000256" key="1">
    <source>
        <dbReference type="SAM" id="Phobius"/>
    </source>
</evidence>
<name>A0A7Y7U5U0_9BACT</name>
<accession>A0A7Y7U5U0</accession>
<dbReference type="Proteomes" id="UP000565521">
    <property type="component" value="Unassembled WGS sequence"/>
</dbReference>
<keyword evidence="1" id="KW-0812">Transmembrane</keyword>
<sequence length="156" mass="17985">MGLVLIVFDALIFFRDAVRLQLFAAGIFAILCLVGLIVYQRLKLIGQMEQQQANLHQFLTTRIIRFRHLMRLHDYVGVGSLALLAGFAVVVRRTYLWAYLQPSQPNWGWHLSMAGGGIVLLLLLMYAAYRTGQKEHQRRYGRYLDLLEAALHELRD</sequence>